<dbReference type="Proteomes" id="UP000295431">
    <property type="component" value="Unassembled WGS sequence"/>
</dbReference>
<keyword evidence="4" id="KW-1185">Reference proteome</keyword>
<reference evidence="3 4" key="1">
    <citation type="submission" date="2019-03" db="EMBL/GenBank/DDBJ databases">
        <title>Draft genome sequences of novel Actinobacteria.</title>
        <authorList>
            <person name="Sahin N."/>
            <person name="Ay H."/>
            <person name="Saygin H."/>
        </authorList>
    </citation>
    <scope>NUCLEOTIDE SEQUENCE [LARGE SCALE GENOMIC DNA]</scope>
    <source>
        <strain evidence="3 4">DSM 45347</strain>
    </source>
</reference>
<dbReference type="SUPFAM" id="SSF52402">
    <property type="entry name" value="Adenine nucleotide alpha hydrolases-like"/>
    <property type="match status" value="2"/>
</dbReference>
<evidence type="ECO:0000256" key="1">
    <source>
        <dbReference type="ARBA" id="ARBA00008791"/>
    </source>
</evidence>
<dbReference type="Pfam" id="PF00582">
    <property type="entry name" value="Usp"/>
    <property type="match status" value="2"/>
</dbReference>
<dbReference type="AlphaFoldDB" id="A0A4R4P3E3"/>
<dbReference type="InterPro" id="IPR014729">
    <property type="entry name" value="Rossmann-like_a/b/a_fold"/>
</dbReference>
<dbReference type="OrthoDB" id="9784123at2"/>
<evidence type="ECO:0000313" key="3">
    <source>
        <dbReference type="EMBL" id="TDC16154.1"/>
    </source>
</evidence>
<sequence>MSEQPITGLLVGYDGSEESTRALDWAADDARRRSLPLTVLHSWDVRAGGLAPMPAVDPRANAQEILNAGIEHAREVASDLKARAVLARAPAAARLIEASESADLIVLGSRGAGGFAGLTLGSVGAQVAAHASCPVVIVRGGLPHPERGPGRVVVGMDGSPASEAALATAFTEADAHGLSLRAVIAWDPVPARELPPLVDEAGMRAAAEARMAELMLPLRERHPGVRAETEIVTGVPRQVLMDAADEARLLVVGSRGLGGFRGLLLGSVSHALIHLAPCPVAVVHASAGSDVQDGERA</sequence>
<dbReference type="PRINTS" id="PR01438">
    <property type="entry name" value="UNVRSLSTRESS"/>
</dbReference>
<dbReference type="RefSeq" id="WP_131939401.1">
    <property type="nucleotide sequence ID" value="NZ_BAAAMX010000065.1"/>
</dbReference>
<proteinExistence type="inferred from homology"/>
<feature type="domain" description="UspA" evidence="2">
    <location>
        <begin position="9"/>
        <end position="139"/>
    </location>
</feature>
<dbReference type="PANTHER" id="PTHR46268:SF6">
    <property type="entry name" value="UNIVERSAL STRESS PROTEIN UP12"/>
    <property type="match status" value="1"/>
</dbReference>
<organism evidence="3 4">
    <name type="scientific">Actinomadura bangladeshensis</name>
    <dbReference type="NCBI Taxonomy" id="453573"/>
    <lineage>
        <taxon>Bacteria</taxon>
        <taxon>Bacillati</taxon>
        <taxon>Actinomycetota</taxon>
        <taxon>Actinomycetes</taxon>
        <taxon>Streptosporangiales</taxon>
        <taxon>Thermomonosporaceae</taxon>
        <taxon>Actinomadura</taxon>
    </lineage>
</organism>
<dbReference type="Gene3D" id="3.40.50.620">
    <property type="entry name" value="HUPs"/>
    <property type="match status" value="2"/>
</dbReference>
<dbReference type="InterPro" id="IPR006016">
    <property type="entry name" value="UspA"/>
</dbReference>
<feature type="domain" description="UspA" evidence="2">
    <location>
        <begin position="151"/>
        <end position="284"/>
    </location>
</feature>
<protein>
    <submittedName>
        <fullName evidence="3">Universal stress protein</fullName>
    </submittedName>
</protein>
<gene>
    <name evidence="3" type="ORF">E1284_13485</name>
</gene>
<comment type="caution">
    <text evidence="3">The sequence shown here is derived from an EMBL/GenBank/DDBJ whole genome shotgun (WGS) entry which is preliminary data.</text>
</comment>
<dbReference type="PANTHER" id="PTHR46268">
    <property type="entry name" value="STRESS RESPONSE PROTEIN NHAX"/>
    <property type="match status" value="1"/>
</dbReference>
<dbReference type="InterPro" id="IPR006015">
    <property type="entry name" value="Universal_stress_UspA"/>
</dbReference>
<accession>A0A4R4P3E3</accession>
<comment type="similarity">
    <text evidence="1">Belongs to the universal stress protein A family.</text>
</comment>
<evidence type="ECO:0000313" key="4">
    <source>
        <dbReference type="Proteomes" id="UP000295431"/>
    </source>
</evidence>
<dbReference type="EMBL" id="SMJW01000055">
    <property type="protein sequence ID" value="TDC16154.1"/>
    <property type="molecule type" value="Genomic_DNA"/>
</dbReference>
<evidence type="ECO:0000259" key="2">
    <source>
        <dbReference type="Pfam" id="PF00582"/>
    </source>
</evidence>
<name>A0A4R4P3E3_9ACTN</name>